<evidence type="ECO:0000313" key="1">
    <source>
        <dbReference type="EMBL" id="EMA01615.1"/>
    </source>
</evidence>
<gene>
    <name evidence="1" type="ORF">C438_14701</name>
</gene>
<organism evidence="1 2">
    <name type="scientific">Haloferax denitrificans ATCC 35960</name>
    <dbReference type="NCBI Taxonomy" id="662478"/>
    <lineage>
        <taxon>Archaea</taxon>
        <taxon>Methanobacteriati</taxon>
        <taxon>Methanobacteriota</taxon>
        <taxon>Stenosarchaea group</taxon>
        <taxon>Halobacteria</taxon>
        <taxon>Halobacteriales</taxon>
        <taxon>Haloferacaceae</taxon>
        <taxon>Haloferax</taxon>
    </lineage>
</organism>
<comment type="caution">
    <text evidence="1">The sequence shown here is derived from an EMBL/GenBank/DDBJ whole genome shotgun (WGS) entry which is preliminary data.</text>
</comment>
<accession>M0J1M3</accession>
<protein>
    <submittedName>
        <fullName evidence="1">Uncharacterized protein</fullName>
    </submittedName>
</protein>
<keyword evidence="2" id="KW-1185">Reference proteome</keyword>
<name>M0J1M3_9EURY</name>
<sequence length="66" mass="7626">MTISFVKRLVALDISGAMGNLFDHSRKDLLIRIGISIDSPKRSYRNNRVREADCTEDCIQKRLLQF</sequence>
<proteinExistence type="predicted"/>
<dbReference type="Proteomes" id="UP000011553">
    <property type="component" value="Unassembled WGS sequence"/>
</dbReference>
<evidence type="ECO:0000313" key="2">
    <source>
        <dbReference type="Proteomes" id="UP000011553"/>
    </source>
</evidence>
<dbReference type="AlphaFoldDB" id="M0J1M3"/>
<dbReference type="EMBL" id="AOLP01000017">
    <property type="protein sequence ID" value="EMA01615.1"/>
    <property type="molecule type" value="Genomic_DNA"/>
</dbReference>
<reference evidence="1 2" key="1">
    <citation type="journal article" date="2014" name="PLoS Genet.">
        <title>Phylogenetically driven sequencing of extremely halophilic archaea reveals strategies for static and dynamic osmo-response.</title>
        <authorList>
            <person name="Becker E.A."/>
            <person name="Seitzer P.M."/>
            <person name="Tritt A."/>
            <person name="Larsen D."/>
            <person name="Krusor M."/>
            <person name="Yao A.I."/>
            <person name="Wu D."/>
            <person name="Madern D."/>
            <person name="Eisen J.A."/>
            <person name="Darling A.E."/>
            <person name="Facciotti M.T."/>
        </authorList>
    </citation>
    <scope>NUCLEOTIDE SEQUENCE [LARGE SCALE GENOMIC DNA]</scope>
    <source>
        <strain evidence="1 2">ATCC 35960</strain>
    </source>
</reference>